<evidence type="ECO:0000313" key="4">
    <source>
        <dbReference type="Proteomes" id="UP000184203"/>
    </source>
</evidence>
<dbReference type="PATRIC" id="fig|797209.4.peg.1228"/>
<evidence type="ECO:0000313" key="2">
    <source>
        <dbReference type="EMBL" id="SHK54410.1"/>
    </source>
</evidence>
<accession>E7QR13</accession>
<name>E7QR13_HALPU</name>
<evidence type="ECO:0000313" key="3">
    <source>
        <dbReference type="Proteomes" id="UP000003751"/>
    </source>
</evidence>
<organism evidence="1 3">
    <name type="scientific">Haladaptatus paucihalophilus DX253</name>
    <dbReference type="NCBI Taxonomy" id="797209"/>
    <lineage>
        <taxon>Archaea</taxon>
        <taxon>Methanobacteriati</taxon>
        <taxon>Methanobacteriota</taxon>
        <taxon>Stenosarchaea group</taxon>
        <taxon>Halobacteria</taxon>
        <taxon>Halobacteriales</taxon>
        <taxon>Haladaptataceae</taxon>
        <taxon>Haladaptatus</taxon>
    </lineage>
</organism>
<sequence length="39" mass="4597">MDEYVERRFERTDVAYEETLTAWRPKSDDLSASATEART</sequence>
<dbReference type="EMBL" id="FRAN01000002">
    <property type="protein sequence ID" value="SHK54410.1"/>
    <property type="molecule type" value="Genomic_DNA"/>
</dbReference>
<dbReference type="EMBL" id="AEMG01000004">
    <property type="protein sequence ID" value="EFW93427.1"/>
    <property type="molecule type" value="Genomic_DNA"/>
</dbReference>
<dbReference type="Proteomes" id="UP000184203">
    <property type="component" value="Unassembled WGS sequence"/>
</dbReference>
<evidence type="ECO:0000313" key="1">
    <source>
        <dbReference type="EMBL" id="EFW93427.1"/>
    </source>
</evidence>
<reference evidence="4" key="3">
    <citation type="submission" date="2016-11" db="EMBL/GenBank/DDBJ databases">
        <authorList>
            <person name="Varghese N."/>
            <person name="Submissions S."/>
        </authorList>
    </citation>
    <scope>NUCLEOTIDE SEQUENCE [LARGE SCALE GENOMIC DNA]</scope>
    <source>
        <strain evidence="4">DX253</strain>
    </source>
</reference>
<protein>
    <submittedName>
        <fullName evidence="1">Uncharacterized protein</fullName>
    </submittedName>
</protein>
<proteinExistence type="predicted"/>
<dbReference type="Proteomes" id="UP000003751">
    <property type="component" value="Unassembled WGS sequence"/>
</dbReference>
<dbReference type="STRING" id="797209.GCA_000376445_01346"/>
<reference evidence="2" key="2">
    <citation type="submission" date="2016-11" db="EMBL/GenBank/DDBJ databases">
        <authorList>
            <person name="Jaros S."/>
            <person name="Januszkiewicz K."/>
            <person name="Wedrychowicz H."/>
        </authorList>
    </citation>
    <scope>NUCLEOTIDE SEQUENCE [LARGE SCALE GENOMIC DNA]</scope>
    <source>
        <strain evidence="2">DX253</strain>
    </source>
</reference>
<gene>
    <name evidence="2" type="ORF">SAMN05444342_1617</name>
    <name evidence="1" type="ORF">ZOD2009_06167</name>
</gene>
<keyword evidence="4" id="KW-1185">Reference proteome</keyword>
<reference evidence="1 3" key="1">
    <citation type="journal article" date="2014" name="ISME J.">
        <title>Trehalose/2-sulfotrehalose biosynthesis and glycine-betaine uptake are widely spread mechanisms for osmoadaptation in the Halobacteriales.</title>
        <authorList>
            <person name="Youssef N.H."/>
            <person name="Savage-Ashlock K.N."/>
            <person name="McCully A.L."/>
            <person name="Luedtke B."/>
            <person name="Shaw E.I."/>
            <person name="Hoff W.D."/>
            <person name="Elshahed M.S."/>
        </authorList>
    </citation>
    <scope>NUCLEOTIDE SEQUENCE [LARGE SCALE GENOMIC DNA]</scope>
    <source>
        <strain evidence="1 3">DX253</strain>
    </source>
</reference>
<dbReference type="AlphaFoldDB" id="E7QR13"/>